<evidence type="ECO:0000313" key="12">
    <source>
        <dbReference type="Proteomes" id="UP000198287"/>
    </source>
</evidence>
<accession>A0A226DKN4</accession>
<dbReference type="AlphaFoldDB" id="A0A226DKN4"/>
<dbReference type="SUPFAM" id="SSF51445">
    <property type="entry name" value="(Trans)glycosidases"/>
    <property type="match status" value="1"/>
</dbReference>
<organism evidence="11 12">
    <name type="scientific">Folsomia candida</name>
    <name type="common">Springtail</name>
    <dbReference type="NCBI Taxonomy" id="158441"/>
    <lineage>
        <taxon>Eukaryota</taxon>
        <taxon>Metazoa</taxon>
        <taxon>Ecdysozoa</taxon>
        <taxon>Arthropoda</taxon>
        <taxon>Hexapoda</taxon>
        <taxon>Collembola</taxon>
        <taxon>Entomobryomorpha</taxon>
        <taxon>Isotomoidea</taxon>
        <taxon>Isotomidae</taxon>
        <taxon>Proisotominae</taxon>
        <taxon>Folsomia</taxon>
    </lineage>
</organism>
<dbReference type="InterPro" id="IPR033132">
    <property type="entry name" value="GH_1_N_CS"/>
</dbReference>
<dbReference type="InterPro" id="IPR017853">
    <property type="entry name" value="GH"/>
</dbReference>
<dbReference type="GO" id="GO:0005975">
    <property type="term" value="P:carbohydrate metabolic process"/>
    <property type="evidence" value="ECO:0007669"/>
    <property type="project" value="InterPro"/>
</dbReference>
<proteinExistence type="inferred from homology"/>
<keyword evidence="5" id="KW-0325">Glycoprotein</keyword>
<dbReference type="InterPro" id="IPR018120">
    <property type="entry name" value="Glyco_hydro_1_AS"/>
</dbReference>
<dbReference type="FunFam" id="3.20.20.80:FF:000013">
    <property type="entry name" value="lactase-phlorizin hydrolase"/>
    <property type="match status" value="1"/>
</dbReference>
<comment type="caution">
    <text evidence="11">The sequence shown here is derived from an EMBL/GenBank/DDBJ whole genome shotgun (WGS) entry which is preliminary data.</text>
</comment>
<dbReference type="GO" id="GO:0008422">
    <property type="term" value="F:beta-glucosidase activity"/>
    <property type="evidence" value="ECO:0007669"/>
    <property type="project" value="TreeGrafter"/>
</dbReference>
<evidence type="ECO:0000256" key="7">
    <source>
        <dbReference type="PROSITE-ProRule" id="PRU10055"/>
    </source>
</evidence>
<name>A0A226DKN4_FOLCA</name>
<evidence type="ECO:0000256" key="4">
    <source>
        <dbReference type="ARBA" id="ARBA00022801"/>
    </source>
</evidence>
<dbReference type="Proteomes" id="UP000198287">
    <property type="component" value="Unassembled WGS sequence"/>
</dbReference>
<dbReference type="Gene3D" id="3.20.20.80">
    <property type="entry name" value="Glycosidases"/>
    <property type="match status" value="1"/>
</dbReference>
<feature type="active site" description="Nucleophile" evidence="7">
    <location>
        <position position="400"/>
    </location>
</feature>
<sequence>MQKFATFLLFLAVWTSGHGQDTPFLNGTFPPGFLWGVATSSYQIEGGWDQDGKGPNVWDTWTHDSTCSNVQDCSNGDVACDSYNRIMQDIAILKEMNVDFYRFSIAWSRIIPNGGIDEPVNPAGIRYYRHLINALLGNGIKPFVTMFHWDTPQAIEDAGGWPTEATAQAFARYARVLYAELGDLVKDWITFNEPWVICVLGYGTGVNAPGRTEMAETVYQCGHTIIKAHGLAYRIYETEFKDQQQGQVGITLNTDWNEPDVDDAEHRDASDRGLRFSFGWFAHPLYFGEYPPIMRELVDQKSINEGRNSSRLPSFDLLWTEIINGTLDFIGLNTYTTQLVRPVNGDGNPGLFGDSNVAGRQDPAWESSAASWLKVVPWGLNKLVRWIYAEYNQPPIYVTENGFADPQNATVNDPRRVNYYQQYINELMKATLDGVDVKAYTAWSLMDNMEWSAGYTQRFGIHHVNFSDPSLTRVPKMSAICLTQIFSDNGFPNGPPCNIN</sequence>
<dbReference type="OMA" id="GIECANV"/>
<feature type="chain" id="PRO_5012262774" description="beta-glucosidase" evidence="10">
    <location>
        <begin position="20"/>
        <end position="500"/>
    </location>
</feature>
<dbReference type="PRINTS" id="PR00131">
    <property type="entry name" value="GLHYDRLASE1"/>
</dbReference>
<evidence type="ECO:0000256" key="1">
    <source>
        <dbReference type="ARBA" id="ARBA00010838"/>
    </source>
</evidence>
<dbReference type="InterPro" id="IPR001360">
    <property type="entry name" value="Glyco_hydro_1"/>
</dbReference>
<protein>
    <recommendedName>
        <fullName evidence="3">beta-glucosidase</fullName>
        <ecNumber evidence="3">3.2.1.21</ecNumber>
    </recommendedName>
</protein>
<dbReference type="Pfam" id="PF00232">
    <property type="entry name" value="Glyco_hydro_1"/>
    <property type="match status" value="1"/>
</dbReference>
<evidence type="ECO:0000256" key="2">
    <source>
        <dbReference type="ARBA" id="ARBA00011738"/>
    </source>
</evidence>
<keyword evidence="12" id="KW-1185">Reference proteome</keyword>
<dbReference type="PANTHER" id="PTHR10353">
    <property type="entry name" value="GLYCOSYL HYDROLASE"/>
    <property type="match status" value="1"/>
</dbReference>
<evidence type="ECO:0000256" key="8">
    <source>
        <dbReference type="RuleBase" id="RU003690"/>
    </source>
</evidence>
<evidence type="ECO:0000256" key="10">
    <source>
        <dbReference type="SAM" id="SignalP"/>
    </source>
</evidence>
<feature type="signal peptide" evidence="10">
    <location>
        <begin position="1"/>
        <end position="19"/>
    </location>
</feature>
<evidence type="ECO:0000256" key="5">
    <source>
        <dbReference type="ARBA" id="ARBA00023180"/>
    </source>
</evidence>
<keyword evidence="6 9" id="KW-0326">Glycosidase</keyword>
<keyword evidence="4 9" id="KW-0378">Hydrolase</keyword>
<comment type="subunit">
    <text evidence="2">Homodimer.</text>
</comment>
<evidence type="ECO:0000256" key="6">
    <source>
        <dbReference type="ARBA" id="ARBA00023295"/>
    </source>
</evidence>
<comment type="similarity">
    <text evidence="1 8">Belongs to the glycosyl hydrolase 1 family.</text>
</comment>
<evidence type="ECO:0000256" key="9">
    <source>
        <dbReference type="RuleBase" id="RU004468"/>
    </source>
</evidence>
<gene>
    <name evidence="11" type="ORF">Fcan01_19928</name>
</gene>
<dbReference type="PROSITE" id="PS00572">
    <property type="entry name" value="GLYCOSYL_HYDROL_F1_1"/>
    <property type="match status" value="1"/>
</dbReference>
<dbReference type="EC" id="3.2.1.21" evidence="3"/>
<evidence type="ECO:0000256" key="3">
    <source>
        <dbReference type="ARBA" id="ARBA00012744"/>
    </source>
</evidence>
<keyword evidence="10" id="KW-0732">Signal</keyword>
<dbReference type="EMBL" id="LNIX01000018">
    <property type="protein sequence ID" value="OXA45237.1"/>
    <property type="molecule type" value="Genomic_DNA"/>
</dbReference>
<dbReference type="OrthoDB" id="65569at2759"/>
<reference evidence="11 12" key="1">
    <citation type="submission" date="2015-12" db="EMBL/GenBank/DDBJ databases">
        <title>The genome of Folsomia candida.</title>
        <authorList>
            <person name="Faddeeva A."/>
            <person name="Derks M.F."/>
            <person name="Anvar Y."/>
            <person name="Smit S."/>
            <person name="Van Straalen N."/>
            <person name="Roelofs D."/>
        </authorList>
    </citation>
    <scope>NUCLEOTIDE SEQUENCE [LARGE SCALE GENOMIC DNA]</scope>
    <source>
        <strain evidence="11 12">VU population</strain>
        <tissue evidence="11">Whole body</tissue>
    </source>
</reference>
<dbReference type="PANTHER" id="PTHR10353:SF36">
    <property type="entry name" value="LP05116P"/>
    <property type="match status" value="1"/>
</dbReference>
<evidence type="ECO:0000313" key="11">
    <source>
        <dbReference type="EMBL" id="OXA45237.1"/>
    </source>
</evidence>
<dbReference type="PROSITE" id="PS00653">
    <property type="entry name" value="GLYCOSYL_HYDROL_F1_2"/>
    <property type="match status" value="1"/>
</dbReference>